<dbReference type="OrthoDB" id="913635at2759"/>
<organism evidence="1 2">
    <name type="scientific">Striga asiatica</name>
    <name type="common">Asiatic witchweed</name>
    <name type="synonym">Buchnera asiatica</name>
    <dbReference type="NCBI Taxonomy" id="4170"/>
    <lineage>
        <taxon>Eukaryota</taxon>
        <taxon>Viridiplantae</taxon>
        <taxon>Streptophyta</taxon>
        <taxon>Embryophyta</taxon>
        <taxon>Tracheophyta</taxon>
        <taxon>Spermatophyta</taxon>
        <taxon>Magnoliopsida</taxon>
        <taxon>eudicotyledons</taxon>
        <taxon>Gunneridae</taxon>
        <taxon>Pentapetalae</taxon>
        <taxon>asterids</taxon>
        <taxon>lamiids</taxon>
        <taxon>Lamiales</taxon>
        <taxon>Orobanchaceae</taxon>
        <taxon>Buchnereae</taxon>
        <taxon>Striga</taxon>
    </lineage>
</organism>
<comment type="caution">
    <text evidence="1">The sequence shown here is derived from an EMBL/GenBank/DDBJ whole genome shotgun (WGS) entry which is preliminary data.</text>
</comment>
<evidence type="ECO:0000313" key="2">
    <source>
        <dbReference type="Proteomes" id="UP000325081"/>
    </source>
</evidence>
<dbReference type="EMBL" id="BKCP01006948">
    <property type="protein sequence ID" value="GER44393.1"/>
    <property type="molecule type" value="Genomic_DNA"/>
</dbReference>
<protein>
    <submittedName>
        <fullName evidence="1">IclR family transcriptional regulator</fullName>
    </submittedName>
</protein>
<sequence>MEGVGDVLRKAWNQQQEGTPMFRVHEKIKTTKLELLNWNRGIPRGRPHGRGSVVRAAELLNEGGRSWNKELLDDVFEAPEFINLVLSLGLMVLWCSGVGLACFKPESEAGEALRVHQDWEKSGEVPHLT</sequence>
<dbReference type="AlphaFoldDB" id="A0A5A7QGF7"/>
<keyword evidence="2" id="KW-1185">Reference proteome</keyword>
<dbReference type="Proteomes" id="UP000325081">
    <property type="component" value="Unassembled WGS sequence"/>
</dbReference>
<proteinExistence type="predicted"/>
<evidence type="ECO:0000313" key="1">
    <source>
        <dbReference type="EMBL" id="GER44393.1"/>
    </source>
</evidence>
<name>A0A5A7QGF7_STRAF</name>
<reference evidence="2" key="1">
    <citation type="journal article" date="2019" name="Curr. Biol.">
        <title>Genome Sequence of Striga asiatica Provides Insight into the Evolution of Plant Parasitism.</title>
        <authorList>
            <person name="Yoshida S."/>
            <person name="Kim S."/>
            <person name="Wafula E.K."/>
            <person name="Tanskanen J."/>
            <person name="Kim Y.M."/>
            <person name="Honaas L."/>
            <person name="Yang Z."/>
            <person name="Spallek T."/>
            <person name="Conn C.E."/>
            <person name="Ichihashi Y."/>
            <person name="Cheong K."/>
            <person name="Cui S."/>
            <person name="Der J.P."/>
            <person name="Gundlach H."/>
            <person name="Jiao Y."/>
            <person name="Hori C."/>
            <person name="Ishida J.K."/>
            <person name="Kasahara H."/>
            <person name="Kiba T."/>
            <person name="Kim M.S."/>
            <person name="Koo N."/>
            <person name="Laohavisit A."/>
            <person name="Lee Y.H."/>
            <person name="Lumba S."/>
            <person name="McCourt P."/>
            <person name="Mortimer J.C."/>
            <person name="Mutuku J.M."/>
            <person name="Nomura T."/>
            <person name="Sasaki-Sekimoto Y."/>
            <person name="Seto Y."/>
            <person name="Wang Y."/>
            <person name="Wakatake T."/>
            <person name="Sakakibara H."/>
            <person name="Demura T."/>
            <person name="Yamaguchi S."/>
            <person name="Yoneyama K."/>
            <person name="Manabe R.I."/>
            <person name="Nelson D.C."/>
            <person name="Schulman A.H."/>
            <person name="Timko M.P."/>
            <person name="dePamphilis C.W."/>
            <person name="Choi D."/>
            <person name="Shirasu K."/>
        </authorList>
    </citation>
    <scope>NUCLEOTIDE SEQUENCE [LARGE SCALE GENOMIC DNA]</scope>
    <source>
        <strain evidence="2">cv. UVA1</strain>
    </source>
</reference>
<gene>
    <name evidence="1" type="ORF">STAS_21293</name>
</gene>
<accession>A0A5A7QGF7</accession>